<comment type="caution">
    <text evidence="1">The sequence shown here is derived from an EMBL/GenBank/DDBJ whole genome shotgun (WGS) entry which is preliminary data.</text>
</comment>
<protein>
    <submittedName>
        <fullName evidence="1">Uncharacterized protein</fullName>
    </submittedName>
</protein>
<dbReference type="Proteomes" id="UP000775877">
    <property type="component" value="Unassembled WGS sequence"/>
</dbReference>
<organism evidence="1 2">
    <name type="scientific">Candidatus Dojkabacteria bacterium</name>
    <dbReference type="NCBI Taxonomy" id="2099670"/>
    <lineage>
        <taxon>Bacteria</taxon>
        <taxon>Candidatus Dojkabacteria</taxon>
    </lineage>
</organism>
<accession>A0A955L1A4</accession>
<proteinExistence type="predicted"/>
<reference evidence="1" key="2">
    <citation type="journal article" date="2021" name="Microbiome">
        <title>Successional dynamics and alternative stable states in a saline activated sludge microbial community over 9 years.</title>
        <authorList>
            <person name="Wang Y."/>
            <person name="Ye J."/>
            <person name="Ju F."/>
            <person name="Liu L."/>
            <person name="Boyd J.A."/>
            <person name="Deng Y."/>
            <person name="Parks D.H."/>
            <person name="Jiang X."/>
            <person name="Yin X."/>
            <person name="Woodcroft B.J."/>
            <person name="Tyson G.W."/>
            <person name="Hugenholtz P."/>
            <person name="Polz M.F."/>
            <person name="Zhang T."/>
        </authorList>
    </citation>
    <scope>NUCLEOTIDE SEQUENCE</scope>
    <source>
        <strain evidence="1">HKST-UBA13</strain>
    </source>
</reference>
<evidence type="ECO:0000313" key="2">
    <source>
        <dbReference type="Proteomes" id="UP000775877"/>
    </source>
</evidence>
<name>A0A955L1A4_9BACT</name>
<gene>
    <name evidence="1" type="ORF">KC678_02030</name>
</gene>
<reference evidence="1" key="1">
    <citation type="submission" date="2020-04" db="EMBL/GenBank/DDBJ databases">
        <authorList>
            <person name="Zhang T."/>
        </authorList>
    </citation>
    <scope>NUCLEOTIDE SEQUENCE</scope>
    <source>
        <strain evidence="1">HKST-UBA13</strain>
    </source>
</reference>
<dbReference type="AlphaFoldDB" id="A0A955L1A4"/>
<dbReference type="EMBL" id="JAGQLJ010000043">
    <property type="protein sequence ID" value="MCA9381018.1"/>
    <property type="molecule type" value="Genomic_DNA"/>
</dbReference>
<evidence type="ECO:0000313" key="1">
    <source>
        <dbReference type="EMBL" id="MCA9381018.1"/>
    </source>
</evidence>
<sequence length="104" mass="11878">MSDEEPKVDPVISEAEELYKEATKDYPNGKDFPNSEEAVKDLVGNMTIKKSYVDYGMYTQEKYNKMIDHIVGIIDRGIENKKPLSWDDIDISQPVKTGLQSSKF</sequence>